<dbReference type="AlphaFoldDB" id="A0ABD2ILJ5"/>
<evidence type="ECO:0000313" key="3">
    <source>
        <dbReference type="Proteomes" id="UP001620645"/>
    </source>
</evidence>
<feature type="compositionally biased region" description="Polar residues" evidence="1">
    <location>
        <begin position="30"/>
        <end position="44"/>
    </location>
</feature>
<dbReference type="EMBL" id="JBICCN010000296">
    <property type="protein sequence ID" value="KAL3080308.1"/>
    <property type="molecule type" value="Genomic_DNA"/>
</dbReference>
<evidence type="ECO:0000256" key="1">
    <source>
        <dbReference type="SAM" id="MobiDB-lite"/>
    </source>
</evidence>
<gene>
    <name evidence="2" type="ORF">niasHS_012413</name>
</gene>
<evidence type="ECO:0000313" key="2">
    <source>
        <dbReference type="EMBL" id="KAL3080308.1"/>
    </source>
</evidence>
<organism evidence="2 3">
    <name type="scientific">Heterodera schachtii</name>
    <name type="common">Sugarbeet cyst nematode worm</name>
    <name type="synonym">Tylenchus schachtii</name>
    <dbReference type="NCBI Taxonomy" id="97005"/>
    <lineage>
        <taxon>Eukaryota</taxon>
        <taxon>Metazoa</taxon>
        <taxon>Ecdysozoa</taxon>
        <taxon>Nematoda</taxon>
        <taxon>Chromadorea</taxon>
        <taxon>Rhabditida</taxon>
        <taxon>Tylenchina</taxon>
        <taxon>Tylenchomorpha</taxon>
        <taxon>Tylenchoidea</taxon>
        <taxon>Heteroderidae</taxon>
        <taxon>Heteroderinae</taxon>
        <taxon>Heterodera</taxon>
    </lineage>
</organism>
<name>A0ABD2ILJ5_HETSC</name>
<proteinExistence type="predicted"/>
<accession>A0ABD2ILJ5</accession>
<feature type="region of interest" description="Disordered" evidence="1">
    <location>
        <begin position="1"/>
        <end position="57"/>
    </location>
</feature>
<protein>
    <submittedName>
        <fullName evidence="2">Uncharacterized protein</fullName>
    </submittedName>
</protein>
<reference evidence="2 3" key="1">
    <citation type="submission" date="2024-10" db="EMBL/GenBank/DDBJ databases">
        <authorList>
            <person name="Kim D."/>
        </authorList>
    </citation>
    <scope>NUCLEOTIDE SEQUENCE [LARGE SCALE GENOMIC DNA]</scope>
    <source>
        <strain evidence="2">Taebaek</strain>
    </source>
</reference>
<sequence length="119" mass="13883">MKCRIRHKRTPSDDKESNEARRELVAKARQLNQGEENTTKVRGSTTERRKAIGETEQQQNVQGIEFLKFLRPPPHFTHRKPRGLSELFISNQTVLSFALYLQWSCQPKKCPRVQNSDGY</sequence>
<comment type="caution">
    <text evidence="2">The sequence shown here is derived from an EMBL/GenBank/DDBJ whole genome shotgun (WGS) entry which is preliminary data.</text>
</comment>
<keyword evidence="3" id="KW-1185">Reference proteome</keyword>
<feature type="compositionally biased region" description="Basic and acidic residues" evidence="1">
    <location>
        <begin position="10"/>
        <end position="26"/>
    </location>
</feature>
<dbReference type="Proteomes" id="UP001620645">
    <property type="component" value="Unassembled WGS sequence"/>
</dbReference>